<feature type="compositionally biased region" description="Basic and acidic residues" evidence="1">
    <location>
        <begin position="1"/>
        <end position="12"/>
    </location>
</feature>
<dbReference type="PANTHER" id="PTHR42470">
    <property type="entry name" value="VAST DOMAIN-CONTAINING PROTEIN"/>
    <property type="match status" value="1"/>
</dbReference>
<dbReference type="InterPro" id="IPR057684">
    <property type="entry name" value="DUF7924"/>
</dbReference>
<gene>
    <name evidence="3" type="ORF">I7I51_06070</name>
</gene>
<dbReference type="EMBL" id="CP069115">
    <property type="protein sequence ID" value="QSS65228.1"/>
    <property type="molecule type" value="Genomic_DNA"/>
</dbReference>
<reference evidence="3" key="1">
    <citation type="submission" date="2021-01" db="EMBL/GenBank/DDBJ databases">
        <title>Chromosome-level genome assembly of a human fungal pathogen reveals clustering of transcriptionally co-regulated genes.</title>
        <authorList>
            <person name="Voorhies M."/>
            <person name="Cohen S."/>
            <person name="Shea T.P."/>
            <person name="Petrus S."/>
            <person name="Munoz J.F."/>
            <person name="Poplawski S."/>
            <person name="Goldman W.E."/>
            <person name="Michael T."/>
            <person name="Cuomo C.A."/>
            <person name="Sil A."/>
            <person name="Beyhan S."/>
        </authorList>
    </citation>
    <scope>NUCLEOTIDE SEQUENCE</scope>
    <source>
        <strain evidence="3">WU24</strain>
    </source>
</reference>
<dbReference type="OrthoDB" id="5400850at2759"/>
<feature type="compositionally biased region" description="Basic residues" evidence="1">
    <location>
        <begin position="151"/>
        <end position="161"/>
    </location>
</feature>
<feature type="region of interest" description="Disordered" evidence="1">
    <location>
        <begin position="485"/>
        <end position="525"/>
    </location>
</feature>
<feature type="region of interest" description="Disordered" evidence="1">
    <location>
        <begin position="146"/>
        <end position="187"/>
    </location>
</feature>
<feature type="region of interest" description="Disordered" evidence="1">
    <location>
        <begin position="1"/>
        <end position="55"/>
    </location>
</feature>
<dbReference type="Proteomes" id="UP000663671">
    <property type="component" value="Chromosome 3"/>
</dbReference>
<evidence type="ECO:0000313" key="4">
    <source>
        <dbReference type="Proteomes" id="UP000663671"/>
    </source>
</evidence>
<feature type="compositionally biased region" description="Polar residues" evidence="1">
    <location>
        <begin position="493"/>
        <end position="516"/>
    </location>
</feature>
<evidence type="ECO:0000259" key="2">
    <source>
        <dbReference type="Pfam" id="PF25545"/>
    </source>
</evidence>
<protein>
    <recommendedName>
        <fullName evidence="2">DUF7924 domain-containing protein</fullName>
    </recommendedName>
</protein>
<evidence type="ECO:0000313" key="3">
    <source>
        <dbReference type="EMBL" id="QSS65228.1"/>
    </source>
</evidence>
<feature type="region of interest" description="Disordered" evidence="1">
    <location>
        <begin position="75"/>
        <end position="97"/>
    </location>
</feature>
<name>A0A8A1MF26_AJECA</name>
<dbReference type="VEuPathDB" id="FungiDB:I7I51_06070"/>
<sequence>MAPPQKRSDARKTGYPAKPNIRKSSQQPSVMEVHVQGKRRQGVKKERPQGPVRRSARLEKTYRIQGKTVLNISGRKRRTKPPISLSIRPSKKRRRTSLDVVDNPIVCGTTYQEAANGANENKINPIDYWLRSKRWPKIFFKQDGSMSSPLARRKSTSSLRRKGLESSATTPSDQRPREEKSAPYKNPHYRTVLETKGSFMDKSSLGITDGSKALIKALLDTDQPVHDESLFGDDLFDTTCWKLAGKNETRVMLDIMRLIVPSAEILATYGATKLECLIEGTNEAWNCSIPFYGPRPQPDYSVGFRRSAFTDNQLVKLKLLIDDWDYTSLFMATDTMYLPFLICEVKCGEVALDVADRQNAHSATIAVRATVELFKLVKCEIEVDREILAFSISHDHTAVRIYGHYAVLEGEKTNFHRHPIHKFDFTSLDGKEKWTAYKFTRNVYDKFVPIHLKRICAAIDQIPLDLDFDVSHSDLNFSQRSNVESFNADDGRSSQGSFIGSENVTPTTSFTRQTEQTFKRPRKKQ</sequence>
<dbReference type="PANTHER" id="PTHR42470:SF2">
    <property type="match status" value="1"/>
</dbReference>
<proteinExistence type="predicted"/>
<evidence type="ECO:0000256" key="1">
    <source>
        <dbReference type="SAM" id="MobiDB-lite"/>
    </source>
</evidence>
<accession>A0A8A1MF26</accession>
<dbReference type="AlphaFoldDB" id="A0A8A1MF26"/>
<organism evidence="3 4">
    <name type="scientific">Ajellomyces capsulatus</name>
    <name type="common">Darling's disease fungus</name>
    <name type="synonym">Histoplasma capsulatum</name>
    <dbReference type="NCBI Taxonomy" id="5037"/>
    <lineage>
        <taxon>Eukaryota</taxon>
        <taxon>Fungi</taxon>
        <taxon>Dikarya</taxon>
        <taxon>Ascomycota</taxon>
        <taxon>Pezizomycotina</taxon>
        <taxon>Eurotiomycetes</taxon>
        <taxon>Eurotiomycetidae</taxon>
        <taxon>Onygenales</taxon>
        <taxon>Ajellomycetaceae</taxon>
        <taxon>Histoplasma</taxon>
    </lineage>
</organism>
<dbReference type="Pfam" id="PF25545">
    <property type="entry name" value="DUF7924"/>
    <property type="match status" value="1"/>
</dbReference>
<feature type="domain" description="DUF7924" evidence="2">
    <location>
        <begin position="236"/>
        <end position="459"/>
    </location>
</feature>